<dbReference type="InterPro" id="IPR036259">
    <property type="entry name" value="MFS_trans_sf"/>
</dbReference>
<dbReference type="PROSITE" id="PS50850">
    <property type="entry name" value="MFS"/>
    <property type="match status" value="1"/>
</dbReference>
<dbReference type="InterPro" id="IPR020846">
    <property type="entry name" value="MFS_dom"/>
</dbReference>
<feature type="transmembrane region" description="Helical" evidence="6">
    <location>
        <begin position="266"/>
        <end position="286"/>
    </location>
</feature>
<proteinExistence type="predicted"/>
<evidence type="ECO:0000313" key="9">
    <source>
        <dbReference type="Proteomes" id="UP000799764"/>
    </source>
</evidence>
<evidence type="ECO:0000256" key="3">
    <source>
        <dbReference type="ARBA" id="ARBA00022989"/>
    </source>
</evidence>
<evidence type="ECO:0000256" key="1">
    <source>
        <dbReference type="ARBA" id="ARBA00004141"/>
    </source>
</evidence>
<feature type="transmembrane region" description="Helical" evidence="6">
    <location>
        <begin position="132"/>
        <end position="157"/>
    </location>
</feature>
<gene>
    <name evidence="8" type="ORF">P171DRAFT_376395</name>
</gene>
<feature type="transmembrane region" description="Helical" evidence="6">
    <location>
        <begin position="370"/>
        <end position="389"/>
    </location>
</feature>
<feature type="transmembrane region" description="Helical" evidence="6">
    <location>
        <begin position="234"/>
        <end position="254"/>
    </location>
</feature>
<feature type="domain" description="Major facilitator superfamily (MFS) profile" evidence="7">
    <location>
        <begin position="37"/>
        <end position="494"/>
    </location>
</feature>
<organism evidence="8 9">
    <name type="scientific">Karstenula rhodostoma CBS 690.94</name>
    <dbReference type="NCBI Taxonomy" id="1392251"/>
    <lineage>
        <taxon>Eukaryota</taxon>
        <taxon>Fungi</taxon>
        <taxon>Dikarya</taxon>
        <taxon>Ascomycota</taxon>
        <taxon>Pezizomycotina</taxon>
        <taxon>Dothideomycetes</taxon>
        <taxon>Pleosporomycetidae</taxon>
        <taxon>Pleosporales</taxon>
        <taxon>Massarineae</taxon>
        <taxon>Didymosphaeriaceae</taxon>
        <taxon>Karstenula</taxon>
    </lineage>
</organism>
<dbReference type="GO" id="GO:0022857">
    <property type="term" value="F:transmembrane transporter activity"/>
    <property type="evidence" value="ECO:0007669"/>
    <property type="project" value="InterPro"/>
</dbReference>
<keyword evidence="9" id="KW-1185">Reference proteome</keyword>
<comment type="caution">
    <text evidence="8">The sequence shown here is derived from an EMBL/GenBank/DDBJ whole genome shotgun (WGS) entry which is preliminary data.</text>
</comment>
<reference evidence="8" key="1">
    <citation type="journal article" date="2020" name="Stud. Mycol.">
        <title>101 Dothideomycetes genomes: a test case for predicting lifestyles and emergence of pathogens.</title>
        <authorList>
            <person name="Haridas S."/>
            <person name="Albert R."/>
            <person name="Binder M."/>
            <person name="Bloem J."/>
            <person name="Labutti K."/>
            <person name="Salamov A."/>
            <person name="Andreopoulos B."/>
            <person name="Baker S."/>
            <person name="Barry K."/>
            <person name="Bills G."/>
            <person name="Bluhm B."/>
            <person name="Cannon C."/>
            <person name="Castanera R."/>
            <person name="Culley D."/>
            <person name="Daum C."/>
            <person name="Ezra D."/>
            <person name="Gonzalez J."/>
            <person name="Henrissat B."/>
            <person name="Kuo A."/>
            <person name="Liang C."/>
            <person name="Lipzen A."/>
            <person name="Lutzoni F."/>
            <person name="Magnuson J."/>
            <person name="Mondo S."/>
            <person name="Nolan M."/>
            <person name="Ohm R."/>
            <person name="Pangilinan J."/>
            <person name="Park H.-J."/>
            <person name="Ramirez L."/>
            <person name="Alfaro M."/>
            <person name="Sun H."/>
            <person name="Tritt A."/>
            <person name="Yoshinaga Y."/>
            <person name="Zwiers L.-H."/>
            <person name="Turgeon B."/>
            <person name="Goodwin S."/>
            <person name="Spatafora J."/>
            <person name="Crous P."/>
            <person name="Grigoriev I."/>
        </authorList>
    </citation>
    <scope>NUCLEOTIDE SEQUENCE</scope>
    <source>
        <strain evidence="8">CBS 690.94</strain>
    </source>
</reference>
<feature type="transmembrane region" description="Helical" evidence="6">
    <location>
        <begin position="432"/>
        <end position="451"/>
    </location>
</feature>
<protein>
    <submittedName>
        <fullName evidence="8">MFS general substrate transporter</fullName>
    </submittedName>
</protein>
<sequence length="524" mass="57107">MEPSEEVETARSTPPSAGAYTPAELERLGRERPPAFKTIWVELGFCFSLLGSMLVVEYFVSGFNVLLPALSGALHIPSQAETWPASVFSLVTGAFLLPAGRLADIFGGYTVFTVGLAWFVVWSLIAGFSQNYIMLIFCRALQGFGPAAFMPSGIMLLGSIYRPGPRKNLVFSLYGAFAPVGFFAGIFFAGLAAQILTWQWYFYIGTIMLGIVAVASIICIPRHTIETHKIAPKMDWWGTCTIVPGLVLLVYAITDGSHAPNGWATPYIPVTFVLGWIFVGIFVYLEGWVVEQPLLPGDMFHVKGMKALTVALFLEYGVFGIFLFYASFYIEEVLHASPLLTSAWFAPMCIGGLILVTGGGFILHLLPGRILLLISGLSFVISVLLFAILPDNPNYWRYIFPAMICATLGIDITYNVSNIFITTSMPKARQGLAGAFINSILFVGISFFLGFADLAVTQTADRGKKESYKVAFQMAIALSGAGLLIMFVGVSIGKAKSELTVDEKEELERELPRRNTGDAASTPQ</sequence>
<keyword evidence="4 6" id="KW-0472">Membrane</keyword>
<dbReference type="AlphaFoldDB" id="A0A9P4PWS4"/>
<dbReference type="SUPFAM" id="SSF103473">
    <property type="entry name" value="MFS general substrate transporter"/>
    <property type="match status" value="1"/>
</dbReference>
<evidence type="ECO:0000256" key="4">
    <source>
        <dbReference type="ARBA" id="ARBA00023136"/>
    </source>
</evidence>
<keyword evidence="3 6" id="KW-1133">Transmembrane helix</keyword>
<accession>A0A9P4PWS4</accession>
<feature type="transmembrane region" description="Helical" evidence="6">
    <location>
        <begin position="80"/>
        <end position="99"/>
    </location>
</feature>
<feature type="transmembrane region" description="Helical" evidence="6">
    <location>
        <begin position="342"/>
        <end position="363"/>
    </location>
</feature>
<evidence type="ECO:0000256" key="2">
    <source>
        <dbReference type="ARBA" id="ARBA00022692"/>
    </source>
</evidence>
<feature type="compositionally biased region" description="Basic and acidic residues" evidence="5">
    <location>
        <begin position="503"/>
        <end position="516"/>
    </location>
</feature>
<dbReference type="Gene3D" id="1.20.1250.20">
    <property type="entry name" value="MFS general substrate transporter like domains"/>
    <property type="match status" value="1"/>
</dbReference>
<dbReference type="Gene3D" id="1.20.1720.10">
    <property type="entry name" value="Multidrug resistance protein D"/>
    <property type="match status" value="1"/>
</dbReference>
<feature type="transmembrane region" description="Helical" evidence="6">
    <location>
        <begin position="395"/>
        <end position="420"/>
    </location>
</feature>
<feature type="transmembrane region" description="Helical" evidence="6">
    <location>
        <begin position="169"/>
        <end position="194"/>
    </location>
</feature>
<feature type="transmembrane region" description="Helical" evidence="6">
    <location>
        <begin position="106"/>
        <end position="126"/>
    </location>
</feature>
<dbReference type="OrthoDB" id="2130629at2759"/>
<name>A0A9P4PWS4_9PLEO</name>
<evidence type="ECO:0000313" key="8">
    <source>
        <dbReference type="EMBL" id="KAF2451906.1"/>
    </source>
</evidence>
<evidence type="ECO:0000256" key="5">
    <source>
        <dbReference type="SAM" id="MobiDB-lite"/>
    </source>
</evidence>
<keyword evidence="2 6" id="KW-0812">Transmembrane</keyword>
<dbReference type="Proteomes" id="UP000799764">
    <property type="component" value="Unassembled WGS sequence"/>
</dbReference>
<dbReference type="InterPro" id="IPR011701">
    <property type="entry name" value="MFS"/>
</dbReference>
<comment type="subcellular location">
    <subcellularLocation>
        <location evidence="1">Membrane</location>
        <topology evidence="1">Multi-pass membrane protein</topology>
    </subcellularLocation>
</comment>
<feature type="transmembrane region" description="Helical" evidence="6">
    <location>
        <begin position="307"/>
        <end position="330"/>
    </location>
</feature>
<feature type="region of interest" description="Disordered" evidence="5">
    <location>
        <begin position="1"/>
        <end position="22"/>
    </location>
</feature>
<dbReference type="FunFam" id="1.20.1250.20:FF:000447">
    <property type="entry name" value="MFS multidrug transporter, putative"/>
    <property type="match status" value="1"/>
</dbReference>
<feature type="region of interest" description="Disordered" evidence="5">
    <location>
        <begin position="503"/>
        <end position="524"/>
    </location>
</feature>
<feature type="transmembrane region" description="Helical" evidence="6">
    <location>
        <begin position="39"/>
        <end position="60"/>
    </location>
</feature>
<dbReference type="PANTHER" id="PTHR42718:SF11">
    <property type="entry name" value="MAJOR FACILITATOR SUPERFAMILY (MFS) PROFILE DOMAIN-CONTAINING PROTEIN"/>
    <property type="match status" value="1"/>
</dbReference>
<evidence type="ECO:0000259" key="7">
    <source>
        <dbReference type="PROSITE" id="PS50850"/>
    </source>
</evidence>
<feature type="transmembrane region" description="Helical" evidence="6">
    <location>
        <begin position="200"/>
        <end position="222"/>
    </location>
</feature>
<feature type="transmembrane region" description="Helical" evidence="6">
    <location>
        <begin position="471"/>
        <end position="490"/>
    </location>
</feature>
<dbReference type="PANTHER" id="PTHR42718">
    <property type="entry name" value="MAJOR FACILITATOR SUPERFAMILY MULTIDRUG TRANSPORTER MFSC"/>
    <property type="match status" value="1"/>
</dbReference>
<dbReference type="Pfam" id="PF07690">
    <property type="entry name" value="MFS_1"/>
    <property type="match status" value="1"/>
</dbReference>
<dbReference type="EMBL" id="MU001492">
    <property type="protein sequence ID" value="KAF2451906.1"/>
    <property type="molecule type" value="Genomic_DNA"/>
</dbReference>
<dbReference type="GO" id="GO:0016020">
    <property type="term" value="C:membrane"/>
    <property type="evidence" value="ECO:0007669"/>
    <property type="project" value="UniProtKB-SubCell"/>
</dbReference>
<evidence type="ECO:0000256" key="6">
    <source>
        <dbReference type="SAM" id="Phobius"/>
    </source>
</evidence>